<keyword evidence="4" id="KW-0732">Signal</keyword>
<keyword evidence="7" id="KW-0325">Glycoprotein</keyword>
<feature type="domain" description="Glycosyl hydrolase family 31 C-terminal" evidence="14">
    <location>
        <begin position="702"/>
        <end position="788"/>
    </location>
</feature>
<dbReference type="CDD" id="cd06603">
    <property type="entry name" value="GH31_GANC_GANAB_alpha"/>
    <property type="match status" value="1"/>
</dbReference>
<accession>A0A4P9Z3W0</accession>
<dbReference type="AlphaFoldDB" id="A0A4P9Z3W0"/>
<dbReference type="Proteomes" id="UP000278143">
    <property type="component" value="Unassembled WGS sequence"/>
</dbReference>
<dbReference type="GO" id="GO:0017177">
    <property type="term" value="C:glucosidase II complex"/>
    <property type="evidence" value="ECO:0007669"/>
    <property type="project" value="TreeGrafter"/>
</dbReference>
<evidence type="ECO:0000256" key="2">
    <source>
        <dbReference type="ARBA" id="ARBA00004833"/>
    </source>
</evidence>
<dbReference type="InterPro" id="IPR013780">
    <property type="entry name" value="Glyco_hydro_b"/>
</dbReference>
<evidence type="ECO:0000259" key="13">
    <source>
        <dbReference type="Pfam" id="PF13802"/>
    </source>
</evidence>
<evidence type="ECO:0000256" key="9">
    <source>
        <dbReference type="ARBA" id="ARBA00042895"/>
    </source>
</evidence>
<dbReference type="Gene3D" id="3.20.20.80">
    <property type="entry name" value="Glycosidases"/>
    <property type="match status" value="1"/>
</dbReference>
<dbReference type="InterPro" id="IPR000322">
    <property type="entry name" value="Glyco_hydro_31_TIM"/>
</dbReference>
<comment type="subcellular location">
    <subcellularLocation>
        <location evidence="1">Endoplasmic reticulum</location>
    </subcellularLocation>
</comment>
<dbReference type="Pfam" id="PF21365">
    <property type="entry name" value="Glyco_hydro_31_3rd"/>
    <property type="match status" value="1"/>
</dbReference>
<dbReference type="InterPro" id="IPR025887">
    <property type="entry name" value="Glyco_hydro_31_N_dom"/>
</dbReference>
<organism evidence="15 16">
    <name type="scientific">Syncephalis pseudoplumigaleata</name>
    <dbReference type="NCBI Taxonomy" id="1712513"/>
    <lineage>
        <taxon>Eukaryota</taxon>
        <taxon>Fungi</taxon>
        <taxon>Fungi incertae sedis</taxon>
        <taxon>Zoopagomycota</taxon>
        <taxon>Zoopagomycotina</taxon>
        <taxon>Zoopagomycetes</taxon>
        <taxon>Zoopagales</taxon>
        <taxon>Piptocephalidaceae</taxon>
        <taxon>Syncephalis</taxon>
    </lineage>
</organism>
<evidence type="ECO:0000256" key="3">
    <source>
        <dbReference type="ARBA" id="ARBA00007806"/>
    </source>
</evidence>
<dbReference type="PANTHER" id="PTHR22762">
    <property type="entry name" value="ALPHA-GLUCOSIDASE"/>
    <property type="match status" value="1"/>
</dbReference>
<gene>
    <name evidence="15" type="ORF">SYNPS1DRAFT_4232</name>
</gene>
<feature type="domain" description="Glycoside hydrolase family 31 N-terminal" evidence="13">
    <location>
        <begin position="74"/>
        <end position="309"/>
    </location>
</feature>
<dbReference type="InterPro" id="IPR017853">
    <property type="entry name" value="GH"/>
</dbReference>
<dbReference type="PANTHER" id="PTHR22762:SF54">
    <property type="entry name" value="BCDNA.GH04962"/>
    <property type="match status" value="1"/>
</dbReference>
<feature type="compositionally biased region" description="Low complexity" evidence="11">
    <location>
        <begin position="174"/>
        <end position="189"/>
    </location>
</feature>
<evidence type="ECO:0000256" key="1">
    <source>
        <dbReference type="ARBA" id="ARBA00004240"/>
    </source>
</evidence>
<evidence type="ECO:0000256" key="8">
    <source>
        <dbReference type="ARBA" id="ARBA00023295"/>
    </source>
</evidence>
<evidence type="ECO:0000259" key="12">
    <source>
        <dbReference type="Pfam" id="PF01055"/>
    </source>
</evidence>
<evidence type="ECO:0000256" key="6">
    <source>
        <dbReference type="ARBA" id="ARBA00022824"/>
    </source>
</evidence>
<comment type="similarity">
    <text evidence="3 10">Belongs to the glycosyl hydrolase 31 family.</text>
</comment>
<dbReference type="Gene3D" id="2.60.40.1180">
    <property type="entry name" value="Golgi alpha-mannosidase II"/>
    <property type="match status" value="2"/>
</dbReference>
<dbReference type="OrthoDB" id="5839090at2759"/>
<comment type="pathway">
    <text evidence="2">Glycan metabolism; N-glycan metabolism.</text>
</comment>
<proteinExistence type="inferred from homology"/>
<dbReference type="InterPro" id="IPR011013">
    <property type="entry name" value="Gal_mutarotase_sf_dom"/>
</dbReference>
<evidence type="ECO:0000256" key="4">
    <source>
        <dbReference type="ARBA" id="ARBA00022729"/>
    </source>
</evidence>
<evidence type="ECO:0000256" key="11">
    <source>
        <dbReference type="SAM" id="MobiDB-lite"/>
    </source>
</evidence>
<dbReference type="GO" id="GO:0030246">
    <property type="term" value="F:carbohydrate binding"/>
    <property type="evidence" value="ECO:0007669"/>
    <property type="project" value="InterPro"/>
</dbReference>
<sequence>VKEEDFKKCAQAGFCRRNRRYADYMLADPVSRQTPYWLDGSSVHMERGILTARLHETVPEGQPAPAPLQLYVYTSANGVVRLKVTDPTSKRKRFDQLDEHVLRFDALEPLDKGSLVTEENALRLSYSSNSDTQLVMQFRPWRVELQQHGRTTIALNERGLMRYERMRDKPAQLSASADDVSDGAASSGDSHVRSELDLINEDGAWEEDFNGNHDPKPNGPTAIAMDITFPDTEHVYGIPSHASPLSLRTTRGGPNAYTDPYRLYNLDVFQHLSDSPMALYGSVPLMLGHSASGNTAGVFWFNAAETWIDIVKEPLPQEHMDGKLDHDVDSTRTHWISEAGILDVFLLPGPTAADIYAQYGRLTGHVVQPPEFALAYHQCRWNYNSQDDVLQVDANFDRNDIPYDVIWLDIDHTVERRYFTWDLVKFPDPTAMQNSLGSKGRKLVTIVDPHIKNDPDYYVFSEATEKGLWIKRPDGSDFEGWCWPGHSRWIDYMNPWAREWWAENFQFDRYKHTTEHLHIWNDMNEPSVFSGPEITMPKEMIHYNNVEHRDVHNVFGLHFHEATARGVQRRTMPTRRPFVLSRAFFAGTQRVSAIWTGDNMATWEQLALSVQMVLSINVAGIPFVGADVGGFFGNPEPELLVRWYQAGAFQPFFRAHAHLDAKRREPFLYERKYMLLMREAIRVRYSLLPFWYTQFRHSSLTGMPVTRPMFVEFPKEAALFGNDRQYMVGRDLLVHPVTEPDATTVDVVLPGDEPWYDYFSMIQYAPGPQRMATSLSHIPVYIRGGSIVPTRQRVRAASTLMKDDPFTLIVALDKNGTAQGELYTDDGVSYDFLDGSYIHRRFTFKDGVLT</sequence>
<dbReference type="Pfam" id="PF01055">
    <property type="entry name" value="Glyco_hydro_31_2nd"/>
    <property type="match status" value="1"/>
</dbReference>
<feature type="region of interest" description="Disordered" evidence="11">
    <location>
        <begin position="170"/>
        <end position="193"/>
    </location>
</feature>
<feature type="domain" description="Glycoside hydrolase family 31 TIM barrel" evidence="12">
    <location>
        <begin position="368"/>
        <end position="694"/>
    </location>
</feature>
<dbReference type="SUPFAM" id="SSF74650">
    <property type="entry name" value="Galactose mutarotase-like"/>
    <property type="match status" value="1"/>
</dbReference>
<dbReference type="InterPro" id="IPR048395">
    <property type="entry name" value="Glyco_hydro_31_C"/>
</dbReference>
<name>A0A4P9Z3W0_9FUNG</name>
<dbReference type="SUPFAM" id="SSF51011">
    <property type="entry name" value="Glycosyl hydrolase domain"/>
    <property type="match status" value="1"/>
</dbReference>
<dbReference type="Gene3D" id="2.60.40.1760">
    <property type="entry name" value="glycosyl hydrolase (family 31)"/>
    <property type="match status" value="1"/>
</dbReference>
<evidence type="ECO:0000313" key="15">
    <source>
        <dbReference type="EMBL" id="RKP27115.1"/>
    </source>
</evidence>
<feature type="non-terminal residue" evidence="15">
    <location>
        <position position="850"/>
    </location>
</feature>
<dbReference type="GO" id="GO:0006491">
    <property type="term" value="P:N-glycan processing"/>
    <property type="evidence" value="ECO:0007669"/>
    <property type="project" value="TreeGrafter"/>
</dbReference>
<keyword evidence="5 10" id="KW-0378">Hydrolase</keyword>
<reference evidence="16" key="1">
    <citation type="journal article" date="2018" name="Nat. Microbiol.">
        <title>Leveraging single-cell genomics to expand the fungal tree of life.</title>
        <authorList>
            <person name="Ahrendt S.R."/>
            <person name="Quandt C.A."/>
            <person name="Ciobanu D."/>
            <person name="Clum A."/>
            <person name="Salamov A."/>
            <person name="Andreopoulos B."/>
            <person name="Cheng J.F."/>
            <person name="Woyke T."/>
            <person name="Pelin A."/>
            <person name="Henrissat B."/>
            <person name="Reynolds N.K."/>
            <person name="Benny G.L."/>
            <person name="Smith M.E."/>
            <person name="James T.Y."/>
            <person name="Grigoriev I.V."/>
        </authorList>
    </citation>
    <scope>NUCLEOTIDE SEQUENCE [LARGE SCALE GENOMIC DNA]</scope>
    <source>
        <strain evidence="16">Benny S71-1</strain>
    </source>
</reference>
<dbReference type="GO" id="GO:0005975">
    <property type="term" value="P:carbohydrate metabolic process"/>
    <property type="evidence" value="ECO:0007669"/>
    <property type="project" value="InterPro"/>
</dbReference>
<keyword evidence="8 10" id="KW-0326">Glycosidase</keyword>
<dbReference type="CDD" id="cd14752">
    <property type="entry name" value="GH31_N"/>
    <property type="match status" value="1"/>
</dbReference>
<keyword evidence="16" id="KW-1185">Reference proteome</keyword>
<evidence type="ECO:0000259" key="14">
    <source>
        <dbReference type="Pfam" id="PF21365"/>
    </source>
</evidence>
<dbReference type="GO" id="GO:0090599">
    <property type="term" value="F:alpha-glucosidase activity"/>
    <property type="evidence" value="ECO:0007669"/>
    <property type="project" value="TreeGrafter"/>
</dbReference>
<dbReference type="SUPFAM" id="SSF51445">
    <property type="entry name" value="(Trans)glycosidases"/>
    <property type="match status" value="1"/>
</dbReference>
<dbReference type="Pfam" id="PF13802">
    <property type="entry name" value="Gal_mutarotas_2"/>
    <property type="match status" value="1"/>
</dbReference>
<feature type="non-terminal residue" evidence="15">
    <location>
        <position position="1"/>
    </location>
</feature>
<protein>
    <recommendedName>
        <fullName evidence="9">Glucosidase II subunit alpha</fullName>
    </recommendedName>
</protein>
<dbReference type="EMBL" id="KZ989267">
    <property type="protein sequence ID" value="RKP27115.1"/>
    <property type="molecule type" value="Genomic_DNA"/>
</dbReference>
<keyword evidence="6" id="KW-0256">Endoplasmic reticulum</keyword>
<evidence type="ECO:0000256" key="7">
    <source>
        <dbReference type="ARBA" id="ARBA00023180"/>
    </source>
</evidence>
<evidence type="ECO:0000256" key="5">
    <source>
        <dbReference type="ARBA" id="ARBA00022801"/>
    </source>
</evidence>
<evidence type="ECO:0000313" key="16">
    <source>
        <dbReference type="Proteomes" id="UP000278143"/>
    </source>
</evidence>
<evidence type="ECO:0000256" key="10">
    <source>
        <dbReference type="RuleBase" id="RU361185"/>
    </source>
</evidence>